<dbReference type="GO" id="GO:0005829">
    <property type="term" value="C:cytosol"/>
    <property type="evidence" value="ECO:0007669"/>
    <property type="project" value="TreeGrafter"/>
</dbReference>
<keyword evidence="2" id="KW-0378">Hydrolase</keyword>
<keyword evidence="3" id="KW-0326">Glycosidase</keyword>
<evidence type="ECO:0000313" key="6">
    <source>
        <dbReference type="Proteomes" id="UP001178507"/>
    </source>
</evidence>
<evidence type="ECO:0000256" key="1">
    <source>
        <dbReference type="ARBA" id="ARBA00009176"/>
    </source>
</evidence>
<evidence type="ECO:0000313" key="5">
    <source>
        <dbReference type="EMBL" id="CAJ1389307.1"/>
    </source>
</evidence>
<dbReference type="GO" id="GO:0008477">
    <property type="term" value="F:purine nucleosidase activity"/>
    <property type="evidence" value="ECO:0007669"/>
    <property type="project" value="TreeGrafter"/>
</dbReference>
<dbReference type="InterPro" id="IPR036452">
    <property type="entry name" value="Ribo_hydro-like"/>
</dbReference>
<proteinExistence type="inferred from homology"/>
<dbReference type="InterPro" id="IPR001910">
    <property type="entry name" value="Inosine/uridine_hydrolase_dom"/>
</dbReference>
<dbReference type="EMBL" id="CAUJNA010001848">
    <property type="protein sequence ID" value="CAJ1389307.1"/>
    <property type="molecule type" value="Genomic_DNA"/>
</dbReference>
<feature type="domain" description="Inosine/uridine-preferring nucleoside hydrolase" evidence="4">
    <location>
        <begin position="10"/>
        <end position="188"/>
    </location>
</feature>
<reference evidence="5" key="1">
    <citation type="submission" date="2023-08" db="EMBL/GenBank/DDBJ databases">
        <authorList>
            <person name="Chen Y."/>
            <person name="Shah S."/>
            <person name="Dougan E. K."/>
            <person name="Thang M."/>
            <person name="Chan C."/>
        </authorList>
    </citation>
    <scope>NUCLEOTIDE SEQUENCE</scope>
</reference>
<dbReference type="Pfam" id="PF01156">
    <property type="entry name" value="IU_nuc_hydro"/>
    <property type="match status" value="1"/>
</dbReference>
<keyword evidence="6" id="KW-1185">Reference proteome</keyword>
<dbReference type="PANTHER" id="PTHR12304">
    <property type="entry name" value="INOSINE-URIDINE PREFERRING NUCLEOSIDE HYDROLASE"/>
    <property type="match status" value="1"/>
</dbReference>
<sequence>MHIRGSPRRIIIDTDPGVDDALAILLALGCPELQVEALSIAMGNGKDIRALGSNAKLLLRLANAETVPVSLGAQPEGDVSEGATVKRRGMKEQLVHGADHMGNVGVKYGKRDADYSGFHQLPAPELIYDVTLVCIASLHNVASALQEHPDLPELVREVVIMGGAFGERRGNRTPSAEANFFDGPEAAQGEEVRVEVETAGVITKGMSIADWKGQWGKPPNCLLLRQMLGSATNLRSTVLSSVQCSDFRARQAELEADFIVRLNNAAKALLKPDIAAQGKAAWEALAEDLAQGLVESGGQFQQLVQRLPKEVSWDKASFQSAWLELQQEDAKLAPEVRRLAETAEQRRRRVERLCSTRWAHAGRSVLIGNATQERQPIPESGHFCSSLQILSGKNEVSGHLALAGQFSPQKMSGKRRDERTSAGHERMFLFFLDRDSGFGVVFSWGWPHVLKGVDRSVTC</sequence>
<dbReference type="GO" id="GO:0006152">
    <property type="term" value="P:purine nucleoside catabolic process"/>
    <property type="evidence" value="ECO:0007669"/>
    <property type="project" value="TreeGrafter"/>
</dbReference>
<protein>
    <recommendedName>
        <fullName evidence="4">Inosine/uridine-preferring nucleoside hydrolase domain-containing protein</fullName>
    </recommendedName>
</protein>
<dbReference type="AlphaFoldDB" id="A0AA36IK63"/>
<dbReference type="SUPFAM" id="SSF53590">
    <property type="entry name" value="Nucleoside hydrolase"/>
    <property type="match status" value="1"/>
</dbReference>
<comment type="caution">
    <text evidence="5">The sequence shown here is derived from an EMBL/GenBank/DDBJ whole genome shotgun (WGS) entry which is preliminary data.</text>
</comment>
<organism evidence="5 6">
    <name type="scientific">Effrenium voratum</name>
    <dbReference type="NCBI Taxonomy" id="2562239"/>
    <lineage>
        <taxon>Eukaryota</taxon>
        <taxon>Sar</taxon>
        <taxon>Alveolata</taxon>
        <taxon>Dinophyceae</taxon>
        <taxon>Suessiales</taxon>
        <taxon>Symbiodiniaceae</taxon>
        <taxon>Effrenium</taxon>
    </lineage>
</organism>
<dbReference type="Gene3D" id="3.90.245.10">
    <property type="entry name" value="Ribonucleoside hydrolase-like"/>
    <property type="match status" value="1"/>
</dbReference>
<evidence type="ECO:0000259" key="4">
    <source>
        <dbReference type="Pfam" id="PF01156"/>
    </source>
</evidence>
<evidence type="ECO:0000256" key="3">
    <source>
        <dbReference type="ARBA" id="ARBA00023295"/>
    </source>
</evidence>
<dbReference type="PANTHER" id="PTHR12304:SF4">
    <property type="entry name" value="URIDINE NUCLEOSIDASE"/>
    <property type="match status" value="1"/>
</dbReference>
<dbReference type="Proteomes" id="UP001178507">
    <property type="component" value="Unassembled WGS sequence"/>
</dbReference>
<comment type="similarity">
    <text evidence="1">Belongs to the IUNH family.</text>
</comment>
<evidence type="ECO:0000256" key="2">
    <source>
        <dbReference type="ARBA" id="ARBA00022801"/>
    </source>
</evidence>
<dbReference type="InterPro" id="IPR023186">
    <property type="entry name" value="IUNH"/>
</dbReference>
<name>A0AA36IK63_9DINO</name>
<gene>
    <name evidence="5" type="ORF">EVOR1521_LOCUS14952</name>
</gene>
<accession>A0AA36IK63</accession>